<reference evidence="1" key="1">
    <citation type="submission" date="2021-06" db="EMBL/GenBank/DDBJ databases">
        <authorList>
            <person name="Kallberg Y."/>
            <person name="Tangrot J."/>
            <person name="Rosling A."/>
        </authorList>
    </citation>
    <scope>NUCLEOTIDE SEQUENCE</scope>
    <source>
        <strain evidence="1">BR232B</strain>
    </source>
</reference>
<evidence type="ECO:0000313" key="2">
    <source>
        <dbReference type="Proteomes" id="UP000789739"/>
    </source>
</evidence>
<dbReference type="AlphaFoldDB" id="A0A9N9EE92"/>
<accession>A0A9N9EE92</accession>
<comment type="caution">
    <text evidence="1">The sequence shown here is derived from an EMBL/GenBank/DDBJ whole genome shotgun (WGS) entry which is preliminary data.</text>
</comment>
<dbReference type="Proteomes" id="UP000789739">
    <property type="component" value="Unassembled WGS sequence"/>
</dbReference>
<dbReference type="EMBL" id="CAJVPI010004994">
    <property type="protein sequence ID" value="CAG8671263.1"/>
    <property type="molecule type" value="Genomic_DNA"/>
</dbReference>
<keyword evidence="2" id="KW-1185">Reference proteome</keyword>
<protein>
    <submittedName>
        <fullName evidence="1">4146_t:CDS:1</fullName>
    </submittedName>
</protein>
<sequence>MSAWFLRLNNNLLMLFNEFSLQENPEIYLDTDNIVSQGYSTNFLSYDNEANRTESLPTNATLEYSQDVS</sequence>
<name>A0A9N9EE92_9GLOM</name>
<organism evidence="1 2">
    <name type="scientific">Paraglomus brasilianum</name>
    <dbReference type="NCBI Taxonomy" id="144538"/>
    <lineage>
        <taxon>Eukaryota</taxon>
        <taxon>Fungi</taxon>
        <taxon>Fungi incertae sedis</taxon>
        <taxon>Mucoromycota</taxon>
        <taxon>Glomeromycotina</taxon>
        <taxon>Glomeromycetes</taxon>
        <taxon>Paraglomerales</taxon>
        <taxon>Paraglomeraceae</taxon>
        <taxon>Paraglomus</taxon>
    </lineage>
</organism>
<feature type="non-terminal residue" evidence="1">
    <location>
        <position position="69"/>
    </location>
</feature>
<gene>
    <name evidence="1" type="ORF">PBRASI_LOCUS11316</name>
</gene>
<evidence type="ECO:0000313" key="1">
    <source>
        <dbReference type="EMBL" id="CAG8671263.1"/>
    </source>
</evidence>
<proteinExistence type="predicted"/>